<protein>
    <submittedName>
        <fullName evidence="1">Uncharacterized protein</fullName>
    </submittedName>
</protein>
<accession>A0A9N9LAW8</accession>
<comment type="caution">
    <text evidence="1">The sequence shown here is derived from an EMBL/GenBank/DDBJ whole genome shotgun (WGS) entry which is preliminary data.</text>
</comment>
<sequence>MTHTCILLPHPQFQLQIVSIPSIHHTSTTLSTSPHSSKPTLLGPILPRILLNLTLRFILAGRPSLRPSPHPPAFHPRSFSSSPPYTFPFTACSSLTITYQLRILPRGRPAGHHCNSFDTRKGWHCQCESPKIQHVLSRDASMSWIFLMPKSPPLFIASLSQA</sequence>
<reference evidence="1" key="1">
    <citation type="submission" date="2021-07" db="EMBL/GenBank/DDBJ databases">
        <authorList>
            <person name="Durling M."/>
        </authorList>
    </citation>
    <scope>NUCLEOTIDE SEQUENCE</scope>
</reference>
<evidence type="ECO:0000313" key="1">
    <source>
        <dbReference type="EMBL" id="CAG8962274.1"/>
    </source>
</evidence>
<organism evidence="1 2">
    <name type="scientific">Hymenoscyphus fraxineus</name>
    <dbReference type="NCBI Taxonomy" id="746836"/>
    <lineage>
        <taxon>Eukaryota</taxon>
        <taxon>Fungi</taxon>
        <taxon>Dikarya</taxon>
        <taxon>Ascomycota</taxon>
        <taxon>Pezizomycotina</taxon>
        <taxon>Leotiomycetes</taxon>
        <taxon>Helotiales</taxon>
        <taxon>Helotiaceae</taxon>
        <taxon>Hymenoscyphus</taxon>
    </lineage>
</organism>
<evidence type="ECO:0000313" key="2">
    <source>
        <dbReference type="Proteomes" id="UP000696280"/>
    </source>
</evidence>
<proteinExistence type="predicted"/>
<gene>
    <name evidence="1" type="ORF">HYFRA_00005329</name>
</gene>
<dbReference type="AlphaFoldDB" id="A0A9N9LAW8"/>
<name>A0A9N9LAW8_9HELO</name>
<keyword evidence="2" id="KW-1185">Reference proteome</keyword>
<dbReference type="EMBL" id="CAJVRL010000127">
    <property type="protein sequence ID" value="CAG8962274.1"/>
    <property type="molecule type" value="Genomic_DNA"/>
</dbReference>
<dbReference type="Proteomes" id="UP000696280">
    <property type="component" value="Unassembled WGS sequence"/>
</dbReference>